<dbReference type="EMBL" id="PJMY01000003">
    <property type="protein sequence ID" value="PKV92209.1"/>
    <property type="molecule type" value="Genomic_DNA"/>
</dbReference>
<dbReference type="PANTHER" id="PTHR42847:SF8">
    <property type="entry name" value="CONSERVED PROTEIN"/>
    <property type="match status" value="1"/>
</dbReference>
<dbReference type="Pfam" id="PF00296">
    <property type="entry name" value="Bac_luciferase"/>
    <property type="match status" value="1"/>
</dbReference>
<dbReference type="Gene3D" id="3.20.20.30">
    <property type="entry name" value="Luciferase-like domain"/>
    <property type="match status" value="1"/>
</dbReference>
<dbReference type="OrthoDB" id="4029802at2"/>
<dbReference type="Proteomes" id="UP000233750">
    <property type="component" value="Unassembled WGS sequence"/>
</dbReference>
<dbReference type="SUPFAM" id="SSF51679">
    <property type="entry name" value="Bacterial luciferase-like"/>
    <property type="match status" value="1"/>
</dbReference>
<keyword evidence="4" id="KW-0503">Monooxygenase</keyword>
<dbReference type="NCBIfam" id="TIGR03619">
    <property type="entry name" value="F420_Rv2161c"/>
    <property type="match status" value="1"/>
</dbReference>
<feature type="domain" description="Luciferase-like" evidence="5">
    <location>
        <begin position="16"/>
        <end position="242"/>
    </location>
</feature>
<evidence type="ECO:0000313" key="7">
    <source>
        <dbReference type="EMBL" id="PKV92209.1"/>
    </source>
</evidence>
<dbReference type="InterPro" id="IPR019921">
    <property type="entry name" value="Lucif-like_OxRdtase_Rv2161c"/>
</dbReference>
<reference evidence="6 9" key="2">
    <citation type="submission" date="2020-08" db="EMBL/GenBank/DDBJ databases">
        <title>Amycolatopsis echigonensis JCM 21831.</title>
        <authorList>
            <person name="Tedsree N."/>
            <person name="Kuncharoen N."/>
            <person name="Likhitwitayawuid K."/>
            <person name="Tanasupawat S."/>
        </authorList>
    </citation>
    <scope>NUCLEOTIDE SEQUENCE [LARGE SCALE GENOMIC DNA]</scope>
    <source>
        <strain evidence="6 9">JCM 21831</strain>
    </source>
</reference>
<dbReference type="AlphaFoldDB" id="A0A2N3WEF9"/>
<evidence type="ECO:0000256" key="2">
    <source>
        <dbReference type="ARBA" id="ARBA00022643"/>
    </source>
</evidence>
<proteinExistence type="predicted"/>
<dbReference type="InterPro" id="IPR036661">
    <property type="entry name" value="Luciferase-like_sf"/>
</dbReference>
<evidence type="ECO:0000256" key="1">
    <source>
        <dbReference type="ARBA" id="ARBA00022630"/>
    </source>
</evidence>
<keyword evidence="2" id="KW-0288">FMN</keyword>
<organism evidence="7 8">
    <name type="scientific">Amycolatopsis echigonensis</name>
    <dbReference type="NCBI Taxonomy" id="2576905"/>
    <lineage>
        <taxon>Bacteria</taxon>
        <taxon>Bacillati</taxon>
        <taxon>Actinomycetota</taxon>
        <taxon>Actinomycetes</taxon>
        <taxon>Pseudonocardiales</taxon>
        <taxon>Pseudonocardiaceae</taxon>
        <taxon>Amycolatopsis</taxon>
    </lineage>
</organism>
<dbReference type="NCBIfam" id="TIGR03560">
    <property type="entry name" value="F420_Rv1855c"/>
    <property type="match status" value="1"/>
</dbReference>
<dbReference type="InterPro" id="IPR019952">
    <property type="entry name" value="F420_OxRdatse_Rv1855c_pred"/>
</dbReference>
<gene>
    <name evidence="7" type="ORF">ATK30_3005</name>
    <name evidence="6" type="ORF">H5411_10910</name>
</gene>
<accession>A0A8E1VWR2</accession>
<dbReference type="GO" id="GO:0046306">
    <property type="term" value="P:alkanesulfonate catabolic process"/>
    <property type="evidence" value="ECO:0007669"/>
    <property type="project" value="TreeGrafter"/>
</dbReference>
<evidence type="ECO:0000313" key="8">
    <source>
        <dbReference type="Proteomes" id="UP000233750"/>
    </source>
</evidence>
<dbReference type="EMBL" id="JACJHR010000012">
    <property type="protein sequence ID" value="MBB2499632.1"/>
    <property type="molecule type" value="Genomic_DNA"/>
</dbReference>
<name>A0A2N3WEF9_9PSEU</name>
<keyword evidence="3" id="KW-0560">Oxidoreductase</keyword>
<keyword evidence="8" id="KW-1185">Reference proteome</keyword>
<evidence type="ECO:0000313" key="6">
    <source>
        <dbReference type="EMBL" id="MBB2499632.1"/>
    </source>
</evidence>
<protein>
    <submittedName>
        <fullName evidence="7">F420-dependent oxidoreductase-like protein</fullName>
    </submittedName>
    <submittedName>
        <fullName evidence="6">LLM class F420-dependent oxidoreductase</fullName>
    </submittedName>
</protein>
<comment type="caution">
    <text evidence="7">The sequence shown here is derived from an EMBL/GenBank/DDBJ whole genome shotgun (WGS) entry which is preliminary data.</text>
</comment>
<dbReference type="RefSeq" id="WP_101436091.1">
    <property type="nucleotide sequence ID" value="NZ_JACJHR010000012.1"/>
</dbReference>
<dbReference type="Proteomes" id="UP000550260">
    <property type="component" value="Unassembled WGS sequence"/>
</dbReference>
<evidence type="ECO:0000256" key="3">
    <source>
        <dbReference type="ARBA" id="ARBA00023002"/>
    </source>
</evidence>
<dbReference type="GO" id="GO:0008726">
    <property type="term" value="F:alkanesulfonate monooxygenase activity"/>
    <property type="evidence" value="ECO:0007669"/>
    <property type="project" value="TreeGrafter"/>
</dbReference>
<accession>A0A2N3WEF9</accession>
<dbReference type="InterPro" id="IPR050172">
    <property type="entry name" value="SsuD_RutA_monooxygenase"/>
</dbReference>
<evidence type="ECO:0000259" key="5">
    <source>
        <dbReference type="Pfam" id="PF00296"/>
    </source>
</evidence>
<keyword evidence="1" id="KW-0285">Flavoprotein</keyword>
<evidence type="ECO:0000313" key="9">
    <source>
        <dbReference type="Proteomes" id="UP000550260"/>
    </source>
</evidence>
<sequence length="290" mass="31892">MKLGLHLAQQTWPNGPAALGADLARVARTADEAGFEYLSVMDHFFQISSYGPPEHEMLEAWTTLGFLAAHTERVKLLTLVTGVIYRHPGLLAKAATTLDVLSGGRAILGIGAGWNEEESRALGFRFPPMKERFEQLEDALRYVRQMWAEGDEPFTGTHVSAERLLNSPQPIQRPHPPIMIGGSGEKKTLRFVAQYGDICNLLPNADLPRKLEVLKQHCEDVGRDYSEITKTASLRLDTGENGEKTGQLLDELGRLSELGFSVATGWAHGVPDPAVLERFATEVIPAAEKL</sequence>
<dbReference type="PANTHER" id="PTHR42847">
    <property type="entry name" value="ALKANESULFONATE MONOOXYGENASE"/>
    <property type="match status" value="1"/>
</dbReference>
<reference evidence="7 8" key="1">
    <citation type="submission" date="2017-12" db="EMBL/GenBank/DDBJ databases">
        <title>Sequencing the genomes of 1000 Actinobacteria strains.</title>
        <authorList>
            <person name="Klenk H.-P."/>
        </authorList>
    </citation>
    <scope>NUCLEOTIDE SEQUENCE [LARGE SCALE GENOMIC DNA]</scope>
    <source>
        <strain evidence="7 8">DSM 45165</strain>
    </source>
</reference>
<dbReference type="InterPro" id="IPR011251">
    <property type="entry name" value="Luciferase-like_dom"/>
</dbReference>
<evidence type="ECO:0000256" key="4">
    <source>
        <dbReference type="ARBA" id="ARBA00023033"/>
    </source>
</evidence>